<gene>
    <name evidence="1" type="ORF">IV431_01135</name>
</gene>
<reference evidence="1 2" key="1">
    <citation type="submission" date="2020-11" db="EMBL/GenBank/DDBJ databases">
        <title>Taxonomic investigation of Rahnella spp.</title>
        <authorList>
            <person name="Lee S.D."/>
        </authorList>
    </citation>
    <scope>NUCLEOTIDE SEQUENCE [LARGE SCALE GENOMIC DNA]</scope>
    <source>
        <strain evidence="1 2">SAP-10</strain>
    </source>
</reference>
<proteinExistence type="predicted"/>
<keyword evidence="2" id="KW-1185">Reference proteome</keyword>
<comment type="caution">
    <text evidence="1">The sequence shown here is derived from an EMBL/GenBank/DDBJ whole genome shotgun (WGS) entry which is preliminary data.</text>
</comment>
<dbReference type="EMBL" id="JADOBH010000001">
    <property type="protein sequence ID" value="MBF7954154.1"/>
    <property type="molecule type" value="Genomic_DNA"/>
</dbReference>
<dbReference type="Proteomes" id="UP000600307">
    <property type="component" value="Unassembled WGS sequence"/>
</dbReference>
<dbReference type="RefSeq" id="WP_195816597.1">
    <property type="nucleotide sequence ID" value="NZ_JADOBH010000001.1"/>
</dbReference>
<evidence type="ECO:0000313" key="2">
    <source>
        <dbReference type="Proteomes" id="UP000600307"/>
    </source>
</evidence>
<accession>A0ABS0DJR8</accession>
<name>A0ABS0DJR8_9GAMM</name>
<sequence>MKNILKTTRYKDMGKQEKKPFVTELALVNRLTSLVNDDIKNIELEHEFDCGFGIADLVVFKKKKDDDLLDIGKIPADWAYTLRALPLKKEFTLSYLIALSGTSESSCKKAIIKFVNAGYCQQVESGYFIKIRQPKPLCSSIIAIEAKLRDWKKALWQASRYKIFSNESWVVLDEYRSNAALLNIEEFRKFNIGLATISSNGSYQEIFAPIREAHKSELAYWKANSLLAKKCLSLSSL</sequence>
<organism evidence="1 2">
    <name type="scientific">Rahnella victoriana</name>
    <dbReference type="NCBI Taxonomy" id="1510570"/>
    <lineage>
        <taxon>Bacteria</taxon>
        <taxon>Pseudomonadati</taxon>
        <taxon>Pseudomonadota</taxon>
        <taxon>Gammaproteobacteria</taxon>
        <taxon>Enterobacterales</taxon>
        <taxon>Yersiniaceae</taxon>
        <taxon>Rahnella</taxon>
    </lineage>
</organism>
<evidence type="ECO:0000313" key="1">
    <source>
        <dbReference type="EMBL" id="MBF7954154.1"/>
    </source>
</evidence>
<protein>
    <submittedName>
        <fullName evidence="1">Uncharacterized protein</fullName>
    </submittedName>
</protein>